<dbReference type="OrthoDB" id="1645589at2"/>
<evidence type="ECO:0000256" key="13">
    <source>
        <dbReference type="PIRSR" id="PIRSR001461-2"/>
    </source>
</evidence>
<protein>
    <recommendedName>
        <fullName evidence="7 10">Ribulose-phosphate 3-epimerase</fullName>
        <ecNumber evidence="7 10">5.1.3.1</ecNumber>
    </recommendedName>
</protein>
<feature type="binding site" evidence="10">
    <location>
        <begin position="173"/>
        <end position="175"/>
    </location>
    <ligand>
        <name>substrate</name>
    </ligand>
</feature>
<dbReference type="InterPro" id="IPR000056">
    <property type="entry name" value="Ribul_P_3_epim-like"/>
</dbReference>
<organism evidence="15 16">
    <name type="scientific">Liquorilactobacillus vini DSM 20605</name>
    <dbReference type="NCBI Taxonomy" id="1133569"/>
    <lineage>
        <taxon>Bacteria</taxon>
        <taxon>Bacillati</taxon>
        <taxon>Bacillota</taxon>
        <taxon>Bacilli</taxon>
        <taxon>Lactobacillales</taxon>
        <taxon>Lactobacillaceae</taxon>
        <taxon>Liquorilactobacillus</taxon>
    </lineage>
</organism>
<dbReference type="eggNOG" id="COG0036">
    <property type="taxonomic scope" value="Bacteria"/>
</dbReference>
<evidence type="ECO:0000256" key="14">
    <source>
        <dbReference type="PIRSR" id="PIRSR001461-3"/>
    </source>
</evidence>
<dbReference type="EMBL" id="AYYX01000009">
    <property type="protein sequence ID" value="KRM89227.1"/>
    <property type="molecule type" value="Genomic_DNA"/>
</dbReference>
<dbReference type="InterPro" id="IPR026019">
    <property type="entry name" value="Ribul_P_3_epim"/>
</dbReference>
<dbReference type="GO" id="GO:0046872">
    <property type="term" value="F:metal ion binding"/>
    <property type="evidence" value="ECO:0007669"/>
    <property type="project" value="UniProtKB-UniRule"/>
</dbReference>
<keyword evidence="13" id="KW-0464">Manganese</keyword>
<keyword evidence="13" id="KW-0170">Cobalt</keyword>
<dbReference type="SUPFAM" id="SSF51366">
    <property type="entry name" value="Ribulose-phoshate binding barrel"/>
    <property type="match status" value="1"/>
</dbReference>
<dbReference type="EC" id="5.1.3.1" evidence="7 10"/>
<accession>A0A0R2CLB1</accession>
<evidence type="ECO:0000256" key="4">
    <source>
        <dbReference type="ARBA" id="ARBA00001947"/>
    </source>
</evidence>
<dbReference type="GO" id="GO:0005737">
    <property type="term" value="C:cytoplasm"/>
    <property type="evidence" value="ECO:0007669"/>
    <property type="project" value="UniProtKB-ARBA"/>
</dbReference>
<name>A0A0R2CLB1_9LACO</name>
<comment type="cofactor">
    <cofactor evidence="4">
        <name>Zn(2+)</name>
        <dbReference type="ChEBI" id="CHEBI:29105"/>
    </cofactor>
</comment>
<evidence type="ECO:0000256" key="10">
    <source>
        <dbReference type="HAMAP-Rule" id="MF_02227"/>
    </source>
</evidence>
<dbReference type="FunFam" id="3.20.20.70:FF:000004">
    <property type="entry name" value="Ribulose-phosphate 3-epimerase"/>
    <property type="match status" value="1"/>
</dbReference>
<dbReference type="PATRIC" id="fig|1133569.4.peg.2280"/>
<dbReference type="Proteomes" id="UP000051576">
    <property type="component" value="Unassembled WGS sequence"/>
</dbReference>
<evidence type="ECO:0000256" key="9">
    <source>
        <dbReference type="ARBA" id="ARBA00023235"/>
    </source>
</evidence>
<comment type="function">
    <text evidence="10">Catalyzes the reversible epimerization of D-ribulose 5-phosphate to D-xylulose 5-phosphate.</text>
</comment>
<evidence type="ECO:0000256" key="11">
    <source>
        <dbReference type="PIRNR" id="PIRNR001461"/>
    </source>
</evidence>
<dbReference type="Pfam" id="PF00834">
    <property type="entry name" value="Ribul_P_3_epim"/>
    <property type="match status" value="1"/>
</dbReference>
<evidence type="ECO:0000256" key="2">
    <source>
        <dbReference type="ARBA" id="ARBA00001936"/>
    </source>
</evidence>
<dbReference type="HAMAP" id="MF_02227">
    <property type="entry name" value="RPE"/>
    <property type="match status" value="1"/>
</dbReference>
<dbReference type="InterPro" id="IPR011060">
    <property type="entry name" value="RibuloseP-bd_barrel"/>
</dbReference>
<keyword evidence="9 10" id="KW-0413">Isomerase</keyword>
<dbReference type="STRING" id="1133569.FD21_GL002115"/>
<feature type="binding site" evidence="10 14">
    <location>
        <position position="6"/>
    </location>
    <ligand>
        <name>substrate</name>
    </ligand>
</feature>
<gene>
    <name evidence="10" type="primary">rpe</name>
    <name evidence="15" type="ORF">FD21_GL002115</name>
</gene>
<comment type="similarity">
    <text evidence="6 10 11">Belongs to the ribulose-phosphate 3-epimerase family.</text>
</comment>
<feature type="binding site" evidence="10 14">
    <location>
        <begin position="140"/>
        <end position="143"/>
    </location>
    <ligand>
        <name>substrate</name>
    </ligand>
</feature>
<evidence type="ECO:0000313" key="16">
    <source>
        <dbReference type="Proteomes" id="UP000051576"/>
    </source>
</evidence>
<evidence type="ECO:0000313" key="15">
    <source>
        <dbReference type="EMBL" id="KRM89227.1"/>
    </source>
</evidence>
<evidence type="ECO:0000256" key="8">
    <source>
        <dbReference type="ARBA" id="ARBA00022723"/>
    </source>
</evidence>
<comment type="cofactor">
    <cofactor evidence="10 13">
        <name>a divalent metal cation</name>
        <dbReference type="ChEBI" id="CHEBI:60240"/>
    </cofactor>
    <text evidence="10 13">Binds 1 divalent metal cation per subunit.</text>
</comment>
<sequence>MKIAPSILSANFAELGKDVQRVAAGGADYLHIDIMDGHFVPNLSFGLPIIKALRPVTDLPFDCHLMVTNPADYVQLLAASQVQIIGVHAETTAHLCRLLQQIKAAGCQAEVVINPATSLTVIEEVLPLVDSVLLMTVNPGFGGQKFLPFVLKKVQRLARIKQQNNYHFEIEVDGGIDPATIKLCAAAGATIAVAGSFIFQNDPAKQLALLKAAVGE</sequence>
<feature type="binding site" evidence="10 14">
    <location>
        <position position="64"/>
    </location>
    <ligand>
        <name>substrate</name>
    </ligand>
</feature>
<comment type="cofactor">
    <cofactor evidence="3">
        <name>Co(2+)</name>
        <dbReference type="ChEBI" id="CHEBI:48828"/>
    </cofactor>
</comment>
<dbReference type="AlphaFoldDB" id="A0A0R2CLB1"/>
<keyword evidence="10 11" id="KW-0119">Carbohydrate metabolism</keyword>
<evidence type="ECO:0000256" key="5">
    <source>
        <dbReference type="ARBA" id="ARBA00001954"/>
    </source>
</evidence>
<evidence type="ECO:0000256" key="1">
    <source>
        <dbReference type="ARBA" id="ARBA00001782"/>
    </source>
</evidence>
<evidence type="ECO:0000256" key="7">
    <source>
        <dbReference type="ARBA" id="ARBA00013188"/>
    </source>
</evidence>
<keyword evidence="16" id="KW-1185">Reference proteome</keyword>
<comment type="pathway">
    <text evidence="10">Carbohydrate degradation.</text>
</comment>
<feature type="binding site" evidence="10 13">
    <location>
        <position position="31"/>
    </location>
    <ligand>
        <name>a divalent metal cation</name>
        <dbReference type="ChEBI" id="CHEBI:60240"/>
    </ligand>
</feature>
<dbReference type="PANTHER" id="PTHR11749">
    <property type="entry name" value="RIBULOSE-5-PHOSPHATE-3-EPIMERASE"/>
    <property type="match status" value="1"/>
</dbReference>
<feature type="binding site" evidence="10 13">
    <location>
        <position position="33"/>
    </location>
    <ligand>
        <name>a divalent metal cation</name>
        <dbReference type="ChEBI" id="CHEBI:60240"/>
    </ligand>
</feature>
<comment type="catalytic activity">
    <reaction evidence="1 10 11">
        <text>D-ribulose 5-phosphate = D-xylulose 5-phosphate</text>
        <dbReference type="Rhea" id="RHEA:13677"/>
        <dbReference type="ChEBI" id="CHEBI:57737"/>
        <dbReference type="ChEBI" id="CHEBI:58121"/>
        <dbReference type="EC" id="5.1.3.1"/>
    </reaction>
</comment>
<proteinExistence type="inferred from homology"/>
<dbReference type="GO" id="GO:0004750">
    <property type="term" value="F:D-ribulose-phosphate 3-epimerase activity"/>
    <property type="evidence" value="ECO:0007669"/>
    <property type="project" value="UniProtKB-UniRule"/>
</dbReference>
<evidence type="ECO:0000256" key="6">
    <source>
        <dbReference type="ARBA" id="ARBA00009541"/>
    </source>
</evidence>
<dbReference type="PROSITE" id="PS01086">
    <property type="entry name" value="RIBUL_P_3_EPIMER_2"/>
    <property type="match status" value="1"/>
</dbReference>
<dbReference type="Gene3D" id="3.20.20.70">
    <property type="entry name" value="Aldolase class I"/>
    <property type="match status" value="1"/>
</dbReference>
<feature type="binding site" evidence="14">
    <location>
        <position position="175"/>
    </location>
    <ligand>
        <name>substrate</name>
    </ligand>
</feature>
<dbReference type="NCBIfam" id="NF004076">
    <property type="entry name" value="PRK05581.1-4"/>
    <property type="match status" value="1"/>
</dbReference>
<feature type="binding site" evidence="10 13">
    <location>
        <position position="64"/>
    </location>
    <ligand>
        <name>a divalent metal cation</name>
        <dbReference type="ChEBI" id="CHEBI:60240"/>
    </ligand>
</feature>
<keyword evidence="13" id="KW-0862">Zinc</keyword>
<comment type="cofactor">
    <cofactor evidence="2">
        <name>Mn(2+)</name>
        <dbReference type="ChEBI" id="CHEBI:29035"/>
    </cofactor>
</comment>
<feature type="binding site" evidence="10 14">
    <location>
        <begin position="195"/>
        <end position="196"/>
    </location>
    <ligand>
        <name>substrate</name>
    </ligand>
</feature>
<dbReference type="PIRSF" id="PIRSF001461">
    <property type="entry name" value="RPE"/>
    <property type="match status" value="1"/>
</dbReference>
<feature type="binding site" evidence="10 13">
    <location>
        <position position="173"/>
    </location>
    <ligand>
        <name>a divalent metal cation</name>
        <dbReference type="ChEBI" id="CHEBI:60240"/>
    </ligand>
</feature>
<reference evidence="15 16" key="1">
    <citation type="journal article" date="2015" name="Genome Announc.">
        <title>Expanding the biotechnology potential of lactobacilli through comparative genomics of 213 strains and associated genera.</title>
        <authorList>
            <person name="Sun Z."/>
            <person name="Harris H.M."/>
            <person name="McCann A."/>
            <person name="Guo C."/>
            <person name="Argimon S."/>
            <person name="Zhang W."/>
            <person name="Yang X."/>
            <person name="Jeffery I.B."/>
            <person name="Cooney J.C."/>
            <person name="Kagawa T.F."/>
            <person name="Liu W."/>
            <person name="Song Y."/>
            <person name="Salvetti E."/>
            <person name="Wrobel A."/>
            <person name="Rasinkangas P."/>
            <person name="Parkhill J."/>
            <person name="Rea M.C."/>
            <person name="O'Sullivan O."/>
            <person name="Ritari J."/>
            <person name="Douillard F.P."/>
            <person name="Paul Ross R."/>
            <person name="Yang R."/>
            <person name="Briner A.E."/>
            <person name="Felis G.E."/>
            <person name="de Vos W.M."/>
            <person name="Barrangou R."/>
            <person name="Klaenhammer T.R."/>
            <person name="Caufield P.W."/>
            <person name="Cui Y."/>
            <person name="Zhang H."/>
            <person name="O'Toole P.W."/>
        </authorList>
    </citation>
    <scope>NUCLEOTIDE SEQUENCE [LARGE SCALE GENOMIC DNA]</scope>
    <source>
        <strain evidence="15 16">DSM 20605</strain>
    </source>
</reference>
<dbReference type="GO" id="GO:0006098">
    <property type="term" value="P:pentose-phosphate shunt"/>
    <property type="evidence" value="ECO:0007669"/>
    <property type="project" value="UniProtKB-UniRule"/>
</dbReference>
<dbReference type="GO" id="GO:0019323">
    <property type="term" value="P:pentose catabolic process"/>
    <property type="evidence" value="ECO:0007669"/>
    <property type="project" value="UniProtKB-UniRule"/>
</dbReference>
<dbReference type="InterPro" id="IPR013785">
    <property type="entry name" value="Aldolase_TIM"/>
</dbReference>
<comment type="caution">
    <text evidence="15">The sequence shown here is derived from an EMBL/GenBank/DDBJ whole genome shotgun (WGS) entry which is preliminary data.</text>
</comment>
<dbReference type="PROSITE" id="PS01085">
    <property type="entry name" value="RIBUL_P_3_EPIMER_1"/>
    <property type="match status" value="1"/>
</dbReference>
<evidence type="ECO:0000256" key="3">
    <source>
        <dbReference type="ARBA" id="ARBA00001941"/>
    </source>
</evidence>
<dbReference type="NCBIfam" id="TIGR01163">
    <property type="entry name" value="rpe"/>
    <property type="match status" value="1"/>
</dbReference>
<keyword evidence="8 10" id="KW-0479">Metal-binding</keyword>
<dbReference type="CDD" id="cd00429">
    <property type="entry name" value="RPE"/>
    <property type="match status" value="1"/>
</dbReference>
<feature type="active site" description="Proton donor" evidence="10 12">
    <location>
        <position position="173"/>
    </location>
</feature>
<feature type="active site" description="Proton acceptor" evidence="10 12">
    <location>
        <position position="33"/>
    </location>
</feature>
<evidence type="ECO:0000256" key="12">
    <source>
        <dbReference type="PIRSR" id="PIRSR001461-1"/>
    </source>
</evidence>
<comment type="cofactor">
    <cofactor evidence="5">
        <name>Fe(2+)</name>
        <dbReference type="ChEBI" id="CHEBI:29033"/>
    </cofactor>
</comment>
<dbReference type="RefSeq" id="WP_010580494.1">
    <property type="nucleotide sequence ID" value="NZ_AHYZ01000082.1"/>
</dbReference>